<protein>
    <submittedName>
        <fullName evidence="1">Uncharacterized protein</fullName>
    </submittedName>
</protein>
<dbReference type="EMBL" id="VEVO01000008">
    <property type="protein sequence ID" value="KAF0038258.1"/>
    <property type="molecule type" value="Genomic_DNA"/>
</dbReference>
<reference evidence="1 2" key="1">
    <citation type="submission" date="2019-06" db="EMBL/GenBank/DDBJ databases">
        <title>Draft genomes of female and male turbot (Scophthalmus maximus).</title>
        <authorList>
            <person name="Xu H."/>
            <person name="Xu X.-W."/>
            <person name="Shao C."/>
            <person name="Chen S."/>
        </authorList>
    </citation>
    <scope>NUCLEOTIDE SEQUENCE [LARGE SCALE GENOMIC DNA]</scope>
    <source>
        <strain evidence="1">Ysfricsl-2016a</strain>
        <tissue evidence="1">Blood</tissue>
    </source>
</reference>
<proteinExistence type="predicted"/>
<gene>
    <name evidence="1" type="ORF">F2P81_008742</name>
</gene>
<accession>A0A6A4T1R1</accession>
<organism evidence="1 2">
    <name type="scientific">Scophthalmus maximus</name>
    <name type="common">Turbot</name>
    <name type="synonym">Psetta maxima</name>
    <dbReference type="NCBI Taxonomy" id="52904"/>
    <lineage>
        <taxon>Eukaryota</taxon>
        <taxon>Metazoa</taxon>
        <taxon>Chordata</taxon>
        <taxon>Craniata</taxon>
        <taxon>Vertebrata</taxon>
        <taxon>Euteleostomi</taxon>
        <taxon>Actinopterygii</taxon>
        <taxon>Neopterygii</taxon>
        <taxon>Teleostei</taxon>
        <taxon>Neoteleostei</taxon>
        <taxon>Acanthomorphata</taxon>
        <taxon>Carangaria</taxon>
        <taxon>Pleuronectiformes</taxon>
        <taxon>Pleuronectoidei</taxon>
        <taxon>Scophthalmidae</taxon>
        <taxon>Scophthalmus</taxon>
    </lineage>
</organism>
<evidence type="ECO:0000313" key="2">
    <source>
        <dbReference type="Proteomes" id="UP000438429"/>
    </source>
</evidence>
<name>A0A6A4T1R1_SCOMX</name>
<dbReference type="Proteomes" id="UP000438429">
    <property type="component" value="Unassembled WGS sequence"/>
</dbReference>
<sequence length="90" mass="10270">MCWGIEMRRCLKECGCDSSSLQSSGKRWEHGNCLLEVLFPPVDTLGSLDYSNMAAYWFVTPANHYSPPLAGPEMKRVHERHTYTVYQSPT</sequence>
<dbReference type="AlphaFoldDB" id="A0A6A4T1R1"/>
<comment type="caution">
    <text evidence="1">The sequence shown here is derived from an EMBL/GenBank/DDBJ whole genome shotgun (WGS) entry which is preliminary data.</text>
</comment>
<evidence type="ECO:0000313" key="1">
    <source>
        <dbReference type="EMBL" id="KAF0038258.1"/>
    </source>
</evidence>